<feature type="repeat" description="WD" evidence="3">
    <location>
        <begin position="37"/>
        <end position="78"/>
    </location>
</feature>
<dbReference type="PANTHER" id="PTHR19879:SF9">
    <property type="entry name" value="TRANSCRIPTION INITIATION FACTOR TFIID SUBUNIT 5"/>
    <property type="match status" value="1"/>
</dbReference>
<gene>
    <name evidence="5" type="ORF">THIOM_002683</name>
</gene>
<comment type="caution">
    <text evidence="5">The sequence shown here is derived from an EMBL/GenBank/DDBJ whole genome shotgun (WGS) entry which is preliminary data.</text>
</comment>
<dbReference type="AlphaFoldDB" id="A0A176S0Q8"/>
<evidence type="ECO:0000313" key="5">
    <source>
        <dbReference type="EMBL" id="OAD21544.1"/>
    </source>
</evidence>
<protein>
    <submittedName>
        <fullName evidence="5">Repeat-containing protein</fullName>
    </submittedName>
</protein>
<feature type="non-terminal residue" evidence="5">
    <location>
        <position position="180"/>
    </location>
</feature>
<reference evidence="5 6" key="1">
    <citation type="submission" date="2016-05" db="EMBL/GenBank/DDBJ databases">
        <title>Single-cell genome of chain-forming Candidatus Thiomargarita nelsonii and comparison to other large sulfur-oxidizing bacteria.</title>
        <authorList>
            <person name="Winkel M."/>
            <person name="Salman V."/>
            <person name="Woyke T."/>
            <person name="Schulz-Vogt H."/>
            <person name="Richter M."/>
            <person name="Flood B."/>
            <person name="Bailey J."/>
            <person name="Amann R."/>
            <person name="Mussmann M."/>
        </authorList>
    </citation>
    <scope>NUCLEOTIDE SEQUENCE [LARGE SCALE GENOMIC DNA]</scope>
    <source>
        <strain evidence="5 6">THI036</strain>
    </source>
</reference>
<evidence type="ECO:0000256" key="3">
    <source>
        <dbReference type="PROSITE-ProRule" id="PRU00221"/>
    </source>
</evidence>
<feature type="chain" id="PRO_5008048972" evidence="4">
    <location>
        <begin position="25"/>
        <end position="180"/>
    </location>
</feature>
<organism evidence="5 6">
    <name type="scientific">Candidatus Thiomargarita nelsonii</name>
    <dbReference type="NCBI Taxonomy" id="1003181"/>
    <lineage>
        <taxon>Bacteria</taxon>
        <taxon>Pseudomonadati</taxon>
        <taxon>Pseudomonadota</taxon>
        <taxon>Gammaproteobacteria</taxon>
        <taxon>Thiotrichales</taxon>
        <taxon>Thiotrichaceae</taxon>
        <taxon>Thiomargarita</taxon>
    </lineage>
</organism>
<dbReference type="Proteomes" id="UP000076962">
    <property type="component" value="Unassembled WGS sequence"/>
</dbReference>
<dbReference type="PROSITE" id="PS00678">
    <property type="entry name" value="WD_REPEATS_1"/>
    <property type="match status" value="1"/>
</dbReference>
<proteinExistence type="predicted"/>
<keyword evidence="6" id="KW-1185">Reference proteome</keyword>
<dbReference type="Gene3D" id="2.130.10.10">
    <property type="entry name" value="YVTN repeat-like/Quinoprotein amine dehydrogenase"/>
    <property type="match status" value="1"/>
</dbReference>
<dbReference type="SUPFAM" id="SSF50969">
    <property type="entry name" value="YVTN repeat-like/Quinoprotein amine dehydrogenase"/>
    <property type="match status" value="1"/>
</dbReference>
<evidence type="ECO:0000256" key="1">
    <source>
        <dbReference type="ARBA" id="ARBA00022574"/>
    </source>
</evidence>
<name>A0A176S0Q8_9GAMM</name>
<evidence type="ECO:0000256" key="2">
    <source>
        <dbReference type="ARBA" id="ARBA00022737"/>
    </source>
</evidence>
<dbReference type="InterPro" id="IPR001680">
    <property type="entry name" value="WD40_rpt"/>
</dbReference>
<dbReference type="InterPro" id="IPR015943">
    <property type="entry name" value="WD40/YVTN_repeat-like_dom_sf"/>
</dbReference>
<dbReference type="PROSITE" id="PS50082">
    <property type="entry name" value="WD_REPEATS_2"/>
    <property type="match status" value="1"/>
</dbReference>
<dbReference type="PANTHER" id="PTHR19879">
    <property type="entry name" value="TRANSCRIPTION INITIATION FACTOR TFIID"/>
    <property type="match status" value="1"/>
</dbReference>
<sequence>MINTKHKLIILALMTCLSGTITHALEPTTKPILRIETGMHTAGINQIGVDAAERFLLTASEDKTLRLWDLHTGDLLKIYRVPIGAGPEGMLYSGTISPDGEWVAGAGWTGFEWDNNLSIYLFNRASGQLVKRLYGLEDVTFHLCFSPDGQYLGASLGGANGVRVWDTSDWNLIFKDMDYA</sequence>
<dbReference type="PATRIC" id="fig|1003181.4.peg.3685"/>
<dbReference type="Pfam" id="PF00400">
    <property type="entry name" value="WD40"/>
    <property type="match status" value="2"/>
</dbReference>
<keyword evidence="4" id="KW-0732">Signal</keyword>
<evidence type="ECO:0000256" key="4">
    <source>
        <dbReference type="SAM" id="SignalP"/>
    </source>
</evidence>
<dbReference type="EMBL" id="LUTY01001559">
    <property type="protein sequence ID" value="OAD21544.1"/>
    <property type="molecule type" value="Genomic_DNA"/>
</dbReference>
<dbReference type="InterPro" id="IPR011044">
    <property type="entry name" value="Quino_amine_DH_bsu"/>
</dbReference>
<feature type="signal peptide" evidence="4">
    <location>
        <begin position="1"/>
        <end position="24"/>
    </location>
</feature>
<evidence type="ECO:0000313" key="6">
    <source>
        <dbReference type="Proteomes" id="UP000076962"/>
    </source>
</evidence>
<dbReference type="InterPro" id="IPR019775">
    <property type="entry name" value="WD40_repeat_CS"/>
</dbReference>
<keyword evidence="1 3" id="KW-0853">WD repeat</keyword>
<keyword evidence="2" id="KW-0677">Repeat</keyword>
<dbReference type="PROSITE" id="PS50294">
    <property type="entry name" value="WD_REPEATS_REGION"/>
    <property type="match status" value="1"/>
</dbReference>
<accession>A0A176S0Q8</accession>
<dbReference type="SMART" id="SM00320">
    <property type="entry name" value="WD40"/>
    <property type="match status" value="3"/>
</dbReference>